<dbReference type="Gene3D" id="3.40.50.300">
    <property type="entry name" value="P-loop containing nucleotide triphosphate hydrolases"/>
    <property type="match status" value="1"/>
</dbReference>
<keyword evidence="5 7" id="KW-0067">ATP-binding</keyword>
<dbReference type="UniPathway" id="UPA00053">
    <property type="reaction ID" value="UER00088"/>
</dbReference>
<dbReference type="GO" id="GO:0009423">
    <property type="term" value="P:chorismate biosynthetic process"/>
    <property type="evidence" value="ECO:0007669"/>
    <property type="project" value="UniProtKB-UniRule"/>
</dbReference>
<dbReference type="GO" id="GO:0005524">
    <property type="term" value="F:ATP binding"/>
    <property type="evidence" value="ECO:0007669"/>
    <property type="project" value="UniProtKB-UniRule"/>
</dbReference>
<evidence type="ECO:0000256" key="1">
    <source>
        <dbReference type="ARBA" id="ARBA00022605"/>
    </source>
</evidence>
<accession>A0A3S3TG89</accession>
<organism evidence="8 9">
    <name type="scientific">Mucilaginibacter limnophilus</name>
    <dbReference type="NCBI Taxonomy" id="1932778"/>
    <lineage>
        <taxon>Bacteria</taxon>
        <taxon>Pseudomonadati</taxon>
        <taxon>Bacteroidota</taxon>
        <taxon>Sphingobacteriia</taxon>
        <taxon>Sphingobacteriales</taxon>
        <taxon>Sphingobacteriaceae</taxon>
        <taxon>Mucilaginibacter</taxon>
    </lineage>
</organism>
<comment type="caution">
    <text evidence="8">The sequence shown here is derived from an EMBL/GenBank/DDBJ whole genome shotgun (WGS) entry which is preliminary data.</text>
</comment>
<evidence type="ECO:0000256" key="3">
    <source>
        <dbReference type="ARBA" id="ARBA00022741"/>
    </source>
</evidence>
<dbReference type="InterPro" id="IPR027417">
    <property type="entry name" value="P-loop_NTPase"/>
</dbReference>
<dbReference type="GO" id="GO:0004765">
    <property type="term" value="F:shikimate kinase activity"/>
    <property type="evidence" value="ECO:0007669"/>
    <property type="project" value="UniProtKB-UniRule"/>
</dbReference>
<dbReference type="AlphaFoldDB" id="A0A3S3TG89"/>
<dbReference type="GO" id="GO:0008652">
    <property type="term" value="P:amino acid biosynthetic process"/>
    <property type="evidence" value="ECO:0007669"/>
    <property type="project" value="UniProtKB-KW"/>
</dbReference>
<keyword evidence="7" id="KW-0963">Cytoplasm</keyword>
<dbReference type="GO" id="GO:0009073">
    <property type="term" value="P:aromatic amino acid family biosynthetic process"/>
    <property type="evidence" value="ECO:0007669"/>
    <property type="project" value="UniProtKB-KW"/>
</dbReference>
<dbReference type="EC" id="2.7.1.71" evidence="7"/>
<name>A0A3S3TG89_9SPHI</name>
<evidence type="ECO:0000256" key="4">
    <source>
        <dbReference type="ARBA" id="ARBA00022777"/>
    </source>
</evidence>
<dbReference type="SUPFAM" id="SSF52540">
    <property type="entry name" value="P-loop containing nucleoside triphosphate hydrolases"/>
    <property type="match status" value="1"/>
</dbReference>
<comment type="cofactor">
    <cofactor evidence="7">
        <name>Mg(2+)</name>
        <dbReference type="ChEBI" id="CHEBI:18420"/>
    </cofactor>
    <text evidence="7">Binds 1 Mg(2+) ion per subunit.</text>
</comment>
<evidence type="ECO:0000256" key="7">
    <source>
        <dbReference type="HAMAP-Rule" id="MF_00109"/>
    </source>
</evidence>
<dbReference type="PANTHER" id="PTHR21087">
    <property type="entry name" value="SHIKIMATE KINASE"/>
    <property type="match status" value="1"/>
</dbReference>
<feature type="binding site" evidence="7">
    <location>
        <position position="43"/>
    </location>
    <ligand>
        <name>substrate</name>
    </ligand>
</feature>
<dbReference type="Proteomes" id="UP000282759">
    <property type="component" value="Unassembled WGS sequence"/>
</dbReference>
<keyword evidence="3 7" id="KW-0547">Nucleotide-binding</keyword>
<feature type="binding site" evidence="7">
    <location>
        <position position="25"/>
    </location>
    <ligand>
        <name>Mg(2+)</name>
        <dbReference type="ChEBI" id="CHEBI:18420"/>
    </ligand>
</feature>
<protein>
    <recommendedName>
        <fullName evidence="7">Shikimate kinase</fullName>
        <shortName evidence="7">SK</shortName>
        <ecNumber evidence="7">2.7.1.71</ecNumber>
    </recommendedName>
</protein>
<dbReference type="PRINTS" id="PR01100">
    <property type="entry name" value="SHIKIMTKNASE"/>
</dbReference>
<keyword evidence="7" id="KW-0460">Magnesium</keyword>
<evidence type="ECO:0000313" key="9">
    <source>
        <dbReference type="Proteomes" id="UP000282759"/>
    </source>
</evidence>
<dbReference type="GO" id="GO:0005829">
    <property type="term" value="C:cytosol"/>
    <property type="evidence" value="ECO:0007669"/>
    <property type="project" value="TreeGrafter"/>
</dbReference>
<dbReference type="PANTHER" id="PTHR21087:SF16">
    <property type="entry name" value="SHIKIMATE KINASE 1, CHLOROPLASTIC"/>
    <property type="match status" value="1"/>
</dbReference>
<dbReference type="InterPro" id="IPR000623">
    <property type="entry name" value="Shikimate_kinase/TSH1"/>
</dbReference>
<dbReference type="Pfam" id="PF01202">
    <property type="entry name" value="SKI"/>
    <property type="match status" value="1"/>
</dbReference>
<evidence type="ECO:0000256" key="2">
    <source>
        <dbReference type="ARBA" id="ARBA00022679"/>
    </source>
</evidence>
<comment type="similarity">
    <text evidence="7">Belongs to the shikimate kinase family.</text>
</comment>
<feature type="binding site" evidence="7">
    <location>
        <begin position="21"/>
        <end position="26"/>
    </location>
    <ligand>
        <name>ATP</name>
        <dbReference type="ChEBI" id="CHEBI:30616"/>
    </ligand>
</feature>
<keyword evidence="4 7" id="KW-0418">Kinase</keyword>
<comment type="function">
    <text evidence="7">Catalyzes the specific phosphorylation of the 3-hydroxyl group of shikimic acid using ATP as a cosubstrate.</text>
</comment>
<dbReference type="HAMAP" id="MF_00109">
    <property type="entry name" value="Shikimate_kinase"/>
    <property type="match status" value="1"/>
</dbReference>
<feature type="binding site" evidence="7">
    <location>
        <position position="128"/>
    </location>
    <ligand>
        <name>ATP</name>
        <dbReference type="ChEBI" id="CHEBI:30616"/>
    </ligand>
</feature>
<comment type="caution">
    <text evidence="7">Lacks conserved residue(s) required for the propagation of feature annotation.</text>
</comment>
<evidence type="ECO:0000256" key="5">
    <source>
        <dbReference type="ARBA" id="ARBA00022840"/>
    </source>
</evidence>
<dbReference type="GO" id="GO:0000287">
    <property type="term" value="F:magnesium ion binding"/>
    <property type="evidence" value="ECO:0007669"/>
    <property type="project" value="UniProtKB-UniRule"/>
</dbReference>
<feature type="binding site" evidence="7">
    <location>
        <position position="89"/>
    </location>
    <ligand>
        <name>substrate</name>
    </ligand>
</feature>
<dbReference type="CDD" id="cd00464">
    <property type="entry name" value="SK"/>
    <property type="match status" value="1"/>
</dbReference>
<comment type="subunit">
    <text evidence="7">Monomer.</text>
</comment>
<sequence length="177" mass="19701">MSDIDTEKKGLGLVFLIGFMGCGKTTWGKKLAAHTNSAFIDLDHALEEKAGMSIAEYFSSFGEEAFRKLESDILKTTPYAENTIVSTGGGLPCFFDNMAWMNTNGKTLYIKHSPKTLAHRLENSKTERPVLQGKKGDELVDFITERLAAREGYYMQARYIIDGLLISAEMLQETLSV</sequence>
<keyword evidence="6 7" id="KW-0057">Aromatic amino acid biosynthesis</keyword>
<dbReference type="OrthoDB" id="9800332at2"/>
<gene>
    <name evidence="7" type="primary">aroK</name>
    <name evidence="8" type="ORF">EOD41_12925</name>
</gene>
<proteinExistence type="inferred from homology"/>
<dbReference type="RefSeq" id="WP_127705539.1">
    <property type="nucleotide sequence ID" value="NZ_SACK01000005.1"/>
</dbReference>
<evidence type="ECO:0000256" key="6">
    <source>
        <dbReference type="ARBA" id="ARBA00023141"/>
    </source>
</evidence>
<dbReference type="NCBIfam" id="NF010555">
    <property type="entry name" value="PRK13949.1"/>
    <property type="match status" value="1"/>
</dbReference>
<dbReference type="InterPro" id="IPR031322">
    <property type="entry name" value="Shikimate/glucono_kinase"/>
</dbReference>
<keyword evidence="7" id="KW-0479">Metal-binding</keyword>
<keyword evidence="1 7" id="KW-0028">Amino-acid biosynthesis</keyword>
<keyword evidence="9" id="KW-1185">Reference proteome</keyword>
<comment type="subcellular location">
    <subcellularLocation>
        <location evidence="7">Cytoplasm</location>
    </subcellularLocation>
</comment>
<reference evidence="8 9" key="1">
    <citation type="submission" date="2019-01" db="EMBL/GenBank/DDBJ databases">
        <authorList>
            <person name="Chen W.-M."/>
        </authorList>
    </citation>
    <scope>NUCLEOTIDE SEQUENCE [LARGE SCALE GENOMIC DNA]</scope>
    <source>
        <strain evidence="8 9">YBJ-36</strain>
    </source>
</reference>
<keyword evidence="2 7" id="KW-0808">Transferase</keyword>
<comment type="pathway">
    <text evidence="7">Metabolic intermediate biosynthesis; chorismate biosynthesis; chorismate from D-erythrose 4-phosphate and phosphoenolpyruvate: step 5/7.</text>
</comment>
<evidence type="ECO:0000313" key="8">
    <source>
        <dbReference type="EMBL" id="RVU00376.1"/>
    </source>
</evidence>
<comment type="catalytic activity">
    <reaction evidence="7">
        <text>shikimate + ATP = 3-phosphoshikimate + ADP + H(+)</text>
        <dbReference type="Rhea" id="RHEA:13121"/>
        <dbReference type="ChEBI" id="CHEBI:15378"/>
        <dbReference type="ChEBI" id="CHEBI:30616"/>
        <dbReference type="ChEBI" id="CHEBI:36208"/>
        <dbReference type="ChEBI" id="CHEBI:145989"/>
        <dbReference type="ChEBI" id="CHEBI:456216"/>
        <dbReference type="EC" id="2.7.1.71"/>
    </reaction>
</comment>
<dbReference type="EMBL" id="SACK01000005">
    <property type="protein sequence ID" value="RVU00376.1"/>
    <property type="molecule type" value="Genomic_DNA"/>
</dbReference>
<feature type="binding site" evidence="7">
    <location>
        <position position="150"/>
    </location>
    <ligand>
        <name>substrate</name>
    </ligand>
</feature>
<feature type="binding site" evidence="7">
    <location>
        <position position="67"/>
    </location>
    <ligand>
        <name>substrate</name>
    </ligand>
</feature>